<reference evidence="1" key="1">
    <citation type="submission" date="2022-08" db="EMBL/GenBank/DDBJ databases">
        <authorList>
            <consortium name="DOE Joint Genome Institute"/>
            <person name="Min B."/>
            <person name="Riley R."/>
            <person name="Sierra-Patev S."/>
            <person name="Naranjo-Ortiz M."/>
            <person name="Looney B."/>
            <person name="Konkel Z."/>
            <person name="Slot J.C."/>
            <person name="Sakamoto Y."/>
            <person name="Steenwyk J.L."/>
            <person name="Rokas A."/>
            <person name="Carro J."/>
            <person name="Camarero S."/>
            <person name="Ferreira P."/>
            <person name="Molpeceres G."/>
            <person name="Ruiz-Duenas F.J."/>
            <person name="Serrano A."/>
            <person name="Henrissat B."/>
            <person name="Drula E."/>
            <person name="Hughes K.W."/>
            <person name="Mata J.L."/>
            <person name="Ishikawa N.K."/>
            <person name="Vargas-Isla R."/>
            <person name="Ushijima S."/>
            <person name="Smith C.A."/>
            <person name="Ahrendt S."/>
            <person name="Andreopoulos W."/>
            <person name="He G."/>
            <person name="Labutti K."/>
            <person name="Lipzen A."/>
            <person name="Ng V."/>
            <person name="Sandor L."/>
            <person name="Barry K."/>
            <person name="Martinez A.T."/>
            <person name="Xiao Y."/>
            <person name="Gibbons J.G."/>
            <person name="Terashima K."/>
            <person name="Hibbett D.S."/>
            <person name="Grigoriev I.V."/>
        </authorList>
    </citation>
    <scope>NUCLEOTIDE SEQUENCE</scope>
    <source>
        <strain evidence="1">Sp2 HRB7682 ss15</strain>
    </source>
</reference>
<evidence type="ECO:0000313" key="1">
    <source>
        <dbReference type="EMBL" id="KAJ4473317.1"/>
    </source>
</evidence>
<evidence type="ECO:0000313" key="2">
    <source>
        <dbReference type="Proteomes" id="UP001150238"/>
    </source>
</evidence>
<gene>
    <name evidence="1" type="ORF">C8J55DRAFT_433743</name>
</gene>
<comment type="caution">
    <text evidence="1">The sequence shown here is derived from an EMBL/GenBank/DDBJ whole genome shotgun (WGS) entry which is preliminary data.</text>
</comment>
<dbReference type="AlphaFoldDB" id="A0A9W9DJC9"/>
<name>A0A9W9DJC9_9AGAR</name>
<accession>A0A9W9DJC9</accession>
<protein>
    <recommendedName>
        <fullName evidence="3">ATP-dependent DNA helicase</fullName>
    </recommendedName>
</protein>
<sequence length="364" mass="41376">MPGYCQVKRKVPGHSEPVTVCRFDYPMALRDTASVGLDSRYRPRFEPMQNDPILNTYNPALIMAWRANIDVKPVLSKDAALNYIAKYASKSEQQAPEFPQLLGSVLRNMDENSTTSSLFAHCRAANHSHPRDTLRDWVEENCECQEEEDIDEDIHNPDVEFMDEVDWQMWARDHLTTEIPHFTLEDLEQKVIFDRYVRAYEIILAGDTTHQHLFNIDGTAGCGKTYLIRAIYWSLLQTRDQNQVTSEERLSFADKPCLYTTRDEVHVQNLKELKKLNIPCAKIRAKNDGGSEANAASADVAGGLENTVILARGAKVMITRNIWQTRGQFNCSLLLHTIFSDFRPCECHGWNSGGCDLGTGRCTI</sequence>
<dbReference type="SUPFAM" id="SSF52540">
    <property type="entry name" value="P-loop containing nucleoside triphosphate hydrolases"/>
    <property type="match status" value="1"/>
</dbReference>
<dbReference type="EMBL" id="JANVFS010000025">
    <property type="protein sequence ID" value="KAJ4473317.1"/>
    <property type="molecule type" value="Genomic_DNA"/>
</dbReference>
<dbReference type="InterPro" id="IPR027417">
    <property type="entry name" value="P-loop_NTPase"/>
</dbReference>
<reference evidence="1" key="2">
    <citation type="journal article" date="2023" name="Proc. Natl. Acad. Sci. U.S.A.">
        <title>A global phylogenomic analysis of the shiitake genus Lentinula.</title>
        <authorList>
            <person name="Sierra-Patev S."/>
            <person name="Min B."/>
            <person name="Naranjo-Ortiz M."/>
            <person name="Looney B."/>
            <person name="Konkel Z."/>
            <person name="Slot J.C."/>
            <person name="Sakamoto Y."/>
            <person name="Steenwyk J.L."/>
            <person name="Rokas A."/>
            <person name="Carro J."/>
            <person name="Camarero S."/>
            <person name="Ferreira P."/>
            <person name="Molpeceres G."/>
            <person name="Ruiz-Duenas F.J."/>
            <person name="Serrano A."/>
            <person name="Henrissat B."/>
            <person name="Drula E."/>
            <person name="Hughes K.W."/>
            <person name="Mata J.L."/>
            <person name="Ishikawa N.K."/>
            <person name="Vargas-Isla R."/>
            <person name="Ushijima S."/>
            <person name="Smith C.A."/>
            <person name="Donoghue J."/>
            <person name="Ahrendt S."/>
            <person name="Andreopoulos W."/>
            <person name="He G."/>
            <person name="LaButti K."/>
            <person name="Lipzen A."/>
            <person name="Ng V."/>
            <person name="Riley R."/>
            <person name="Sandor L."/>
            <person name="Barry K."/>
            <person name="Martinez A.T."/>
            <person name="Xiao Y."/>
            <person name="Gibbons J.G."/>
            <person name="Terashima K."/>
            <person name="Grigoriev I.V."/>
            <person name="Hibbett D."/>
        </authorList>
    </citation>
    <scope>NUCLEOTIDE SEQUENCE</scope>
    <source>
        <strain evidence="1">Sp2 HRB7682 ss15</strain>
    </source>
</reference>
<dbReference type="PANTHER" id="PTHR47642">
    <property type="entry name" value="ATP-DEPENDENT DNA HELICASE"/>
    <property type="match status" value="1"/>
</dbReference>
<evidence type="ECO:0008006" key="3">
    <source>
        <dbReference type="Google" id="ProtNLM"/>
    </source>
</evidence>
<dbReference type="Proteomes" id="UP001150238">
    <property type="component" value="Unassembled WGS sequence"/>
</dbReference>
<proteinExistence type="predicted"/>
<organism evidence="1 2">
    <name type="scientific">Lentinula lateritia</name>
    <dbReference type="NCBI Taxonomy" id="40482"/>
    <lineage>
        <taxon>Eukaryota</taxon>
        <taxon>Fungi</taxon>
        <taxon>Dikarya</taxon>
        <taxon>Basidiomycota</taxon>
        <taxon>Agaricomycotina</taxon>
        <taxon>Agaricomycetes</taxon>
        <taxon>Agaricomycetidae</taxon>
        <taxon>Agaricales</taxon>
        <taxon>Marasmiineae</taxon>
        <taxon>Omphalotaceae</taxon>
        <taxon>Lentinula</taxon>
    </lineage>
</organism>
<dbReference type="InterPro" id="IPR051055">
    <property type="entry name" value="PIF1_helicase"/>
</dbReference>